<keyword evidence="1" id="KW-0812">Transmembrane</keyword>
<evidence type="ECO:0000313" key="2">
    <source>
        <dbReference type="EMBL" id="AOZ90055.1"/>
    </source>
</evidence>
<organism evidence="2 3">
    <name type="scientific">Bacillus xiamenensis</name>
    <dbReference type="NCBI Taxonomy" id="1178537"/>
    <lineage>
        <taxon>Bacteria</taxon>
        <taxon>Bacillati</taxon>
        <taxon>Bacillota</taxon>
        <taxon>Bacilli</taxon>
        <taxon>Bacillales</taxon>
        <taxon>Bacillaceae</taxon>
        <taxon>Bacillus</taxon>
    </lineage>
</organism>
<dbReference type="KEGG" id="bxi:BK049_15925"/>
<protein>
    <submittedName>
        <fullName evidence="2">Competence protein ComGE</fullName>
    </submittedName>
</protein>
<dbReference type="AlphaFoldDB" id="A0AAC9NDR8"/>
<name>A0AAC9NDR8_9BACI</name>
<evidence type="ECO:0000313" key="3">
    <source>
        <dbReference type="Proteomes" id="UP000177709"/>
    </source>
</evidence>
<keyword evidence="1" id="KW-1133">Transmembrane helix</keyword>
<keyword evidence="1" id="KW-0472">Membrane</keyword>
<evidence type="ECO:0000256" key="1">
    <source>
        <dbReference type="SAM" id="Phobius"/>
    </source>
</evidence>
<dbReference type="InterPro" id="IPR053468">
    <property type="entry name" value="ComGE-like"/>
</dbReference>
<feature type="transmembrane region" description="Helical" evidence="1">
    <location>
        <begin position="13"/>
        <end position="31"/>
    </location>
</feature>
<dbReference type="EMBL" id="CP017786">
    <property type="protein sequence ID" value="AOZ90055.1"/>
    <property type="molecule type" value="Genomic_DNA"/>
</dbReference>
<dbReference type="RefSeq" id="WP_008360231.1">
    <property type="nucleotide sequence ID" value="NZ_AMSH01000050.1"/>
</dbReference>
<reference evidence="2 3" key="1">
    <citation type="submission" date="2016-10" db="EMBL/GenBank/DDBJ databases">
        <title>Whole genome sequence of hyper active fibrinolysis bacterium Bacillus pumilus strain VV3 isolated from fermented rice.</title>
        <authorList>
            <person name="Mariadas V.A."/>
            <person name="Vijayaraghavan P."/>
            <person name="Dhandapani V."/>
        </authorList>
    </citation>
    <scope>NUCLEOTIDE SEQUENCE [LARGE SCALE GENOMIC DNA]</scope>
    <source>
        <strain evidence="2 3">VV3</strain>
    </source>
</reference>
<proteinExistence type="predicted"/>
<gene>
    <name evidence="2" type="ORF">BK049_15925</name>
</gene>
<dbReference type="NCBIfam" id="NF041013">
    <property type="entry name" value="T4P_ComGE"/>
    <property type="match status" value="1"/>
</dbReference>
<dbReference type="Proteomes" id="UP000177709">
    <property type="component" value="Chromosome"/>
</dbReference>
<accession>A0AAC9NDR8</accession>
<sequence>MYKNSRGFSTFEMLFACHIFLFSALVLMPAYEQIMMGKKELRAKLEAYQVLHEQMNEAFIEGTKPAVKKKRGEITYELDWSKQKGCVSYKVQKKKTICFRRHVER</sequence>